<evidence type="ECO:0000256" key="7">
    <source>
        <dbReference type="PROSITE-ProRule" id="PRU00042"/>
    </source>
</evidence>
<evidence type="ECO:0000256" key="1">
    <source>
        <dbReference type="ARBA" id="ARBA00004123"/>
    </source>
</evidence>
<keyword evidence="11" id="KW-1185">Reference proteome</keyword>
<dbReference type="SMART" id="SM00355">
    <property type="entry name" value="ZnF_C2H2"/>
    <property type="match status" value="5"/>
</dbReference>
<dbReference type="FunFam" id="3.30.160.60:FF:000512">
    <property type="entry name" value="zinc finger protein 197 isoform X1"/>
    <property type="match status" value="1"/>
</dbReference>
<dbReference type="AlphaFoldDB" id="A0A6P7NCF4"/>
<feature type="domain" description="C2H2-type" evidence="10">
    <location>
        <begin position="346"/>
        <end position="373"/>
    </location>
</feature>
<evidence type="ECO:0000256" key="6">
    <source>
        <dbReference type="ARBA" id="ARBA00023242"/>
    </source>
</evidence>
<dbReference type="Gene3D" id="3.30.160.60">
    <property type="entry name" value="Classic Zinc Finger"/>
    <property type="match status" value="4"/>
</dbReference>
<feature type="compositionally biased region" description="Low complexity" evidence="9">
    <location>
        <begin position="154"/>
        <end position="165"/>
    </location>
</feature>
<dbReference type="PANTHER" id="PTHR16515:SF49">
    <property type="entry name" value="GASTRULA ZINC FINGER PROTEIN XLCGF49.1-LIKE-RELATED"/>
    <property type="match status" value="1"/>
</dbReference>
<dbReference type="GeneID" id="114861018"/>
<dbReference type="GO" id="GO:0008270">
    <property type="term" value="F:zinc ion binding"/>
    <property type="evidence" value="ECO:0007669"/>
    <property type="project" value="UniProtKB-KW"/>
</dbReference>
<evidence type="ECO:0000256" key="8">
    <source>
        <dbReference type="SAM" id="Coils"/>
    </source>
</evidence>
<evidence type="ECO:0000256" key="9">
    <source>
        <dbReference type="SAM" id="MobiDB-lite"/>
    </source>
</evidence>
<dbReference type="FunFam" id="3.30.160.60:FF:000710">
    <property type="entry name" value="Zinc finger protein 768"/>
    <property type="match status" value="1"/>
</dbReference>
<dbReference type="Pfam" id="PF13894">
    <property type="entry name" value="zf-C2H2_4"/>
    <property type="match status" value="2"/>
</dbReference>
<accession>A0A6P7NCF4</accession>
<dbReference type="SUPFAM" id="SSF57667">
    <property type="entry name" value="beta-beta-alpha zinc fingers"/>
    <property type="match status" value="3"/>
</dbReference>
<reference evidence="12" key="1">
    <citation type="submission" date="2025-08" db="UniProtKB">
        <authorList>
            <consortium name="RefSeq"/>
        </authorList>
    </citation>
    <scope>IDENTIFICATION</scope>
</reference>
<evidence type="ECO:0000256" key="4">
    <source>
        <dbReference type="ARBA" id="ARBA00022771"/>
    </source>
</evidence>
<dbReference type="FunFam" id="3.30.160.60:FF:002343">
    <property type="entry name" value="Zinc finger protein 33A"/>
    <property type="match status" value="1"/>
</dbReference>
<proteinExistence type="predicted"/>
<dbReference type="InterPro" id="IPR050331">
    <property type="entry name" value="Zinc_finger"/>
</dbReference>
<organism evidence="11 12">
    <name type="scientific">Betta splendens</name>
    <name type="common">Siamese fighting fish</name>
    <dbReference type="NCBI Taxonomy" id="158456"/>
    <lineage>
        <taxon>Eukaryota</taxon>
        <taxon>Metazoa</taxon>
        <taxon>Chordata</taxon>
        <taxon>Craniata</taxon>
        <taxon>Vertebrata</taxon>
        <taxon>Euteleostomi</taxon>
        <taxon>Actinopterygii</taxon>
        <taxon>Neopterygii</taxon>
        <taxon>Teleostei</taxon>
        <taxon>Neoteleostei</taxon>
        <taxon>Acanthomorphata</taxon>
        <taxon>Anabantaria</taxon>
        <taxon>Anabantiformes</taxon>
        <taxon>Anabantoidei</taxon>
        <taxon>Osphronemidae</taxon>
        <taxon>Betta</taxon>
    </lineage>
</organism>
<keyword evidence="6" id="KW-0539">Nucleus</keyword>
<dbReference type="Pfam" id="PF00096">
    <property type="entry name" value="zf-C2H2"/>
    <property type="match status" value="3"/>
</dbReference>
<dbReference type="GO" id="GO:0005634">
    <property type="term" value="C:nucleus"/>
    <property type="evidence" value="ECO:0007669"/>
    <property type="project" value="UniProtKB-SubCell"/>
</dbReference>
<dbReference type="InterPro" id="IPR013087">
    <property type="entry name" value="Znf_C2H2_type"/>
</dbReference>
<protein>
    <submittedName>
        <fullName evidence="12">Zinc finger protein 768-like</fullName>
    </submittedName>
</protein>
<evidence type="ECO:0000256" key="2">
    <source>
        <dbReference type="ARBA" id="ARBA00022723"/>
    </source>
</evidence>
<dbReference type="Proteomes" id="UP000515150">
    <property type="component" value="Chromosome 8"/>
</dbReference>
<dbReference type="PANTHER" id="PTHR16515">
    <property type="entry name" value="PR DOMAIN ZINC FINGER PROTEIN"/>
    <property type="match status" value="1"/>
</dbReference>
<keyword evidence="2" id="KW-0479">Metal-binding</keyword>
<keyword evidence="4 7" id="KW-0863">Zinc-finger</keyword>
<feature type="region of interest" description="Disordered" evidence="9">
    <location>
        <begin position="197"/>
        <end position="221"/>
    </location>
</feature>
<dbReference type="OrthoDB" id="3437960at2759"/>
<feature type="domain" description="C2H2-type" evidence="10">
    <location>
        <begin position="264"/>
        <end position="282"/>
    </location>
</feature>
<keyword evidence="8" id="KW-0175">Coiled coil</keyword>
<dbReference type="PROSITE" id="PS00028">
    <property type="entry name" value="ZINC_FINGER_C2H2_1"/>
    <property type="match status" value="3"/>
</dbReference>
<keyword evidence="3" id="KW-0677">Repeat</keyword>
<feature type="domain" description="C2H2-type" evidence="10">
    <location>
        <begin position="374"/>
        <end position="394"/>
    </location>
</feature>
<sequence>MTKLQVLNAYLTERLTVVVKEILDVVEDTVTEYREETARTKRENESLRRQLRDILLLEAETEWLRSTRSSLGFSAPEQPPNDPEPRPRSEESDSTLNQPRQPPSNPAKPRHEQVVPVQLLSVQSETPQGQGDKKAECWEPVLGHSPQQEALGKPSSQPSHSSLNSPPVPYPKIHIDVPVVKDEAQTPAHIKTEPRECNVTEPEGLTDSLTSPVATHVSPEEALRTDADRTVLVLAERNKTSSQETTTGAADDGPAVGFVAELVHRCPRCGEAFGQASSLRLHLEQKRKTYACDWCCKSFAQSADLRRHLRTHTGERPHRCTFCSKSFSQRGNLRRHLRIHTGERPYSCPYCCRTFSDGDTMKKHKRTHSGEKPYRCVQCTKSFTSTSGLQIHLKKDMCYLANA</sequence>
<dbReference type="GO" id="GO:0010468">
    <property type="term" value="P:regulation of gene expression"/>
    <property type="evidence" value="ECO:0007669"/>
    <property type="project" value="TreeGrafter"/>
</dbReference>
<dbReference type="InParanoid" id="A0A6P7NCF4"/>
<name>A0A6P7NCF4_BETSP</name>
<feature type="region of interest" description="Disordered" evidence="9">
    <location>
        <begin position="145"/>
        <end position="173"/>
    </location>
</feature>
<feature type="domain" description="C2H2-type" evidence="10">
    <location>
        <begin position="318"/>
        <end position="345"/>
    </location>
</feature>
<evidence type="ECO:0000256" key="3">
    <source>
        <dbReference type="ARBA" id="ARBA00022737"/>
    </source>
</evidence>
<dbReference type="PROSITE" id="PS50157">
    <property type="entry name" value="ZINC_FINGER_C2H2_2"/>
    <property type="match status" value="5"/>
</dbReference>
<dbReference type="KEGG" id="bspl:114861018"/>
<evidence type="ECO:0000313" key="12">
    <source>
        <dbReference type="RefSeq" id="XP_029015820.1"/>
    </source>
</evidence>
<evidence type="ECO:0000259" key="10">
    <source>
        <dbReference type="PROSITE" id="PS50157"/>
    </source>
</evidence>
<evidence type="ECO:0000313" key="11">
    <source>
        <dbReference type="Proteomes" id="UP000515150"/>
    </source>
</evidence>
<dbReference type="InterPro" id="IPR036236">
    <property type="entry name" value="Znf_C2H2_sf"/>
</dbReference>
<comment type="subcellular location">
    <subcellularLocation>
        <location evidence="1">Nucleus</location>
    </subcellularLocation>
</comment>
<evidence type="ECO:0000256" key="5">
    <source>
        <dbReference type="ARBA" id="ARBA00022833"/>
    </source>
</evidence>
<dbReference type="RefSeq" id="XP_029015820.1">
    <property type="nucleotide sequence ID" value="XM_029159987.3"/>
</dbReference>
<gene>
    <name evidence="12" type="primary">LOC114861018</name>
</gene>
<keyword evidence="5" id="KW-0862">Zinc</keyword>
<dbReference type="FunFam" id="3.30.160.60:FF:000358">
    <property type="entry name" value="zinc finger protein 24"/>
    <property type="match status" value="1"/>
</dbReference>
<feature type="domain" description="C2H2-type" evidence="10">
    <location>
        <begin position="290"/>
        <end position="317"/>
    </location>
</feature>
<feature type="region of interest" description="Disordered" evidence="9">
    <location>
        <begin position="68"/>
        <end position="113"/>
    </location>
</feature>
<feature type="coiled-coil region" evidence="8">
    <location>
        <begin position="23"/>
        <end position="50"/>
    </location>
</feature>